<keyword evidence="1" id="KW-0472">Membrane</keyword>
<dbReference type="EMBL" id="BAABCW010000003">
    <property type="protein sequence ID" value="GAA4112284.1"/>
    <property type="molecule type" value="Genomic_DNA"/>
</dbReference>
<protein>
    <submittedName>
        <fullName evidence="2">Uncharacterized protein</fullName>
    </submittedName>
</protein>
<accession>A0ABP7XD57</accession>
<dbReference type="Proteomes" id="UP001500459">
    <property type="component" value="Unassembled WGS sequence"/>
</dbReference>
<feature type="transmembrane region" description="Helical" evidence="1">
    <location>
        <begin position="56"/>
        <end position="72"/>
    </location>
</feature>
<name>A0ABP7XD57_9FLAO</name>
<reference evidence="3" key="1">
    <citation type="journal article" date="2019" name="Int. J. Syst. Evol. Microbiol.">
        <title>The Global Catalogue of Microorganisms (GCM) 10K type strain sequencing project: providing services to taxonomists for standard genome sequencing and annotation.</title>
        <authorList>
            <consortium name="The Broad Institute Genomics Platform"/>
            <consortium name="The Broad Institute Genome Sequencing Center for Infectious Disease"/>
            <person name="Wu L."/>
            <person name="Ma J."/>
        </authorList>
    </citation>
    <scope>NUCLEOTIDE SEQUENCE [LARGE SCALE GENOMIC DNA]</scope>
    <source>
        <strain evidence="3">JCM 17106</strain>
    </source>
</reference>
<comment type="caution">
    <text evidence="2">The sequence shown here is derived from an EMBL/GenBank/DDBJ whole genome shotgun (WGS) entry which is preliminary data.</text>
</comment>
<evidence type="ECO:0000313" key="3">
    <source>
        <dbReference type="Proteomes" id="UP001500459"/>
    </source>
</evidence>
<gene>
    <name evidence="2" type="ORF">GCM10022393_10610</name>
</gene>
<proteinExistence type="predicted"/>
<evidence type="ECO:0000313" key="2">
    <source>
        <dbReference type="EMBL" id="GAA4112284.1"/>
    </source>
</evidence>
<keyword evidence="1" id="KW-1133">Transmembrane helix</keyword>
<sequence>MNKIKYLKKNKKRTDNYYKSSQDGSIDTIKSTGTDIMLNTNERYSWMRNFIETNKIVISFIIITLILLFTALL</sequence>
<organism evidence="2 3">
    <name type="scientific">Aquimarina addita</name>
    <dbReference type="NCBI Taxonomy" id="870485"/>
    <lineage>
        <taxon>Bacteria</taxon>
        <taxon>Pseudomonadati</taxon>
        <taxon>Bacteroidota</taxon>
        <taxon>Flavobacteriia</taxon>
        <taxon>Flavobacteriales</taxon>
        <taxon>Flavobacteriaceae</taxon>
        <taxon>Aquimarina</taxon>
    </lineage>
</organism>
<keyword evidence="3" id="KW-1185">Reference proteome</keyword>
<keyword evidence="1" id="KW-0812">Transmembrane</keyword>
<evidence type="ECO:0000256" key="1">
    <source>
        <dbReference type="SAM" id="Phobius"/>
    </source>
</evidence>